<gene>
    <name evidence="2" type="ORF">PR048_021657</name>
</gene>
<dbReference type="PANTHER" id="PTHR46599:SF3">
    <property type="entry name" value="PIGGYBAC TRANSPOSABLE ELEMENT-DERIVED PROTEIN 4"/>
    <property type="match status" value="1"/>
</dbReference>
<reference evidence="2 3" key="1">
    <citation type="submission" date="2023-02" db="EMBL/GenBank/DDBJ databases">
        <title>LHISI_Scaffold_Assembly.</title>
        <authorList>
            <person name="Stuart O.P."/>
            <person name="Cleave R."/>
            <person name="Magrath M.J.L."/>
            <person name="Mikheyev A.S."/>
        </authorList>
    </citation>
    <scope>NUCLEOTIDE SEQUENCE [LARGE SCALE GENOMIC DNA]</scope>
    <source>
        <strain evidence="2">Daus_M_001</strain>
        <tissue evidence="2">Leg muscle</tissue>
    </source>
</reference>
<dbReference type="Pfam" id="PF13843">
    <property type="entry name" value="DDE_Tnp_1_7"/>
    <property type="match status" value="1"/>
</dbReference>
<dbReference type="PANTHER" id="PTHR46599">
    <property type="entry name" value="PIGGYBAC TRANSPOSABLE ELEMENT-DERIVED PROTEIN 4"/>
    <property type="match status" value="1"/>
</dbReference>
<dbReference type="EMBL" id="JARBHB010000008">
    <property type="protein sequence ID" value="KAJ8877203.1"/>
    <property type="molecule type" value="Genomic_DNA"/>
</dbReference>
<evidence type="ECO:0000313" key="2">
    <source>
        <dbReference type="EMBL" id="KAJ8877203.1"/>
    </source>
</evidence>
<dbReference type="InterPro" id="IPR029526">
    <property type="entry name" value="PGBD"/>
</dbReference>
<dbReference type="Proteomes" id="UP001159363">
    <property type="component" value="Chromosome 7"/>
</dbReference>
<comment type="caution">
    <text evidence="2">The sequence shown here is derived from an EMBL/GenBank/DDBJ whole genome shotgun (WGS) entry which is preliminary data.</text>
</comment>
<protein>
    <recommendedName>
        <fullName evidence="1">PiggyBac transposable element-derived protein domain-containing protein</fullName>
    </recommendedName>
</protein>
<feature type="domain" description="PiggyBac transposable element-derived protein" evidence="1">
    <location>
        <begin position="17"/>
        <end position="148"/>
    </location>
</feature>
<sequence length="156" mass="18132">MPGKTKTKVNVTQMADSETECFAIVLHMCVLKLPDINDYWMTDTFLTTRFARKLLSRDRFKGILYMLHINDNAHYVKRDKCTKSFKPYANLTVDEGICPFRGRVSFRIYVKNKPNKYGMKLYILFDAVTGYVLNYDIYKAAASNVDNSIQGIFERL</sequence>
<evidence type="ECO:0000259" key="1">
    <source>
        <dbReference type="Pfam" id="PF13843"/>
    </source>
</evidence>
<name>A0ABQ9GYV5_9NEOP</name>
<proteinExistence type="predicted"/>
<evidence type="ECO:0000313" key="3">
    <source>
        <dbReference type="Proteomes" id="UP001159363"/>
    </source>
</evidence>
<accession>A0ABQ9GYV5</accession>
<organism evidence="2 3">
    <name type="scientific">Dryococelus australis</name>
    <dbReference type="NCBI Taxonomy" id="614101"/>
    <lineage>
        <taxon>Eukaryota</taxon>
        <taxon>Metazoa</taxon>
        <taxon>Ecdysozoa</taxon>
        <taxon>Arthropoda</taxon>
        <taxon>Hexapoda</taxon>
        <taxon>Insecta</taxon>
        <taxon>Pterygota</taxon>
        <taxon>Neoptera</taxon>
        <taxon>Polyneoptera</taxon>
        <taxon>Phasmatodea</taxon>
        <taxon>Verophasmatodea</taxon>
        <taxon>Anareolatae</taxon>
        <taxon>Phasmatidae</taxon>
        <taxon>Eurycanthinae</taxon>
        <taxon>Dryococelus</taxon>
    </lineage>
</organism>
<keyword evidence="3" id="KW-1185">Reference proteome</keyword>